<dbReference type="InterPro" id="IPR036278">
    <property type="entry name" value="Sialidase_sf"/>
</dbReference>
<dbReference type="SUPFAM" id="SSF110296">
    <property type="entry name" value="Oligoxyloglucan reducing end-specific cellobiohydrolase"/>
    <property type="match status" value="1"/>
</dbReference>
<protein>
    <recommendedName>
        <fullName evidence="3">Photosynthesis system II assembly factor Ycf48/Hcf136-like domain-containing protein</fullName>
    </recommendedName>
</protein>
<evidence type="ECO:0000313" key="1">
    <source>
        <dbReference type="EMBL" id="BCP65331.1"/>
    </source>
</evidence>
<dbReference type="SUPFAM" id="SSF50939">
    <property type="entry name" value="Sialidases"/>
    <property type="match status" value="1"/>
</dbReference>
<evidence type="ECO:0008006" key="3">
    <source>
        <dbReference type="Google" id="ProtNLM"/>
    </source>
</evidence>
<evidence type="ECO:0000313" key="2">
    <source>
        <dbReference type="Proteomes" id="UP000596099"/>
    </source>
</evidence>
<dbReference type="Proteomes" id="UP000596099">
    <property type="component" value="Chromosome"/>
</dbReference>
<dbReference type="AlphaFoldDB" id="A0A7R7YIC2"/>
<dbReference type="EMBL" id="AP024270">
    <property type="protein sequence ID" value="BCP65331.1"/>
    <property type="molecule type" value="Genomic_DNA"/>
</dbReference>
<accession>A0A7R7YIC2</accession>
<gene>
    <name evidence="1" type="ORF">TthHB5018_02650</name>
</gene>
<sequence>MLVRVGLFGFILALGGAYTQDLPSFSLKFVSDPFNEGIGVVIPTYEQNSFLVILSSGRLLRAIDDGKKIGLTQFGFSKLLESQSFVKQICTFDGGYALLPERPPLYWTKAFEGEAEQIPISWERYATGEVACAPDILVAEVRESGWFRKVNKLGATWEKIEFPESSEGYAEKLLASNQSGFLFYGEYGFAMTKNLEKWQFVKYPPRLSVDKAAGLDPKSIAWSSNALVIALGGELWSYRISGDNGVWQKTESGWESISLVSARDNPEQFVAIASPNIVLISSDGYKWRPVKVDSSNRLGVAFSKSGILVYDESAILRIQQERPELIYGLWGLSNLVSTAFGGNTFVVTTQADGIFTSSDGMIWRTISVPLERGEGFGPSRVKFVSGKFFTFGSYSNYWVSTDGLKWQKFSLNTREGLQEIVFLNGQYLLYGSWGSVWKSKDGIKWSPALLGARPGLFGSPIERVVYGNNTFVAVGEMGLNISKDGVKWAQIQVPGNPRFRSIAFGNGVFVVVGDQGIAFFSKDGRNWRKAASLTSEDFLDVSFADGVFVAVGRRGVVRVSQNGETWRPIQITCVGCSVGDLFSVSYGKGSWVIAGRVNSIGIGIWHSQGVK</sequence>
<name>A0A7R7YIC2_THETH</name>
<reference evidence="2" key="1">
    <citation type="submission" date="2021-01" db="EMBL/GenBank/DDBJ databases">
        <title>Complete Genome Sequence of Thermus thermophilus Strain HB5018, Isolated from Mine Onsen Hot Spring.</title>
        <authorList>
            <person name="Miyazaki K."/>
            <person name="Moriya T."/>
            <person name="Nemoto N."/>
            <person name="Oshima T."/>
            <person name="Yura K."/>
            <person name="Bessho Y."/>
        </authorList>
    </citation>
    <scope>NUCLEOTIDE SEQUENCE [LARGE SCALE GENOMIC DNA]</scope>
    <source>
        <strain evidence="2">HB5018</strain>
    </source>
</reference>
<proteinExistence type="predicted"/>
<organism evidence="1 2">
    <name type="scientific">Thermus thermophilus</name>
    <dbReference type="NCBI Taxonomy" id="274"/>
    <lineage>
        <taxon>Bacteria</taxon>
        <taxon>Thermotogati</taxon>
        <taxon>Deinococcota</taxon>
        <taxon>Deinococci</taxon>
        <taxon>Thermales</taxon>
        <taxon>Thermaceae</taxon>
        <taxon>Thermus</taxon>
    </lineage>
</organism>